<organism evidence="2 3">
    <name type="scientific">Mugilogobius chulae</name>
    <name type="common">yellowstripe goby</name>
    <dbReference type="NCBI Taxonomy" id="88201"/>
    <lineage>
        <taxon>Eukaryota</taxon>
        <taxon>Metazoa</taxon>
        <taxon>Chordata</taxon>
        <taxon>Craniata</taxon>
        <taxon>Vertebrata</taxon>
        <taxon>Euteleostomi</taxon>
        <taxon>Actinopterygii</taxon>
        <taxon>Neopterygii</taxon>
        <taxon>Teleostei</taxon>
        <taxon>Neoteleostei</taxon>
        <taxon>Acanthomorphata</taxon>
        <taxon>Gobiaria</taxon>
        <taxon>Gobiiformes</taxon>
        <taxon>Gobioidei</taxon>
        <taxon>Gobiidae</taxon>
        <taxon>Gobionellinae</taxon>
        <taxon>Mugilogobius</taxon>
    </lineage>
</organism>
<name>A0AAW0MJU6_9GOBI</name>
<dbReference type="Proteomes" id="UP001460270">
    <property type="component" value="Unassembled WGS sequence"/>
</dbReference>
<dbReference type="EMBL" id="JBBPFD010000242">
    <property type="protein sequence ID" value="KAK7879556.1"/>
    <property type="molecule type" value="Genomic_DNA"/>
</dbReference>
<evidence type="ECO:0000256" key="1">
    <source>
        <dbReference type="SAM" id="MobiDB-lite"/>
    </source>
</evidence>
<protein>
    <submittedName>
        <fullName evidence="2">Uncharacterized protein</fullName>
    </submittedName>
</protein>
<sequence length="179" mass="20408">MWARSGFRQAQVVLYGKWHVSQSGPDSTKLEWPTCSRPKVFKTNVFLDPKHFQNKPIKVHELIRLWCYDVTVFYRNEVERSGINRTLQILDSASNLGQNTSDLMWTSVGQNTSDLMWTNVGQNTSDLMWTSVGQTPPTSCDQRGKTPLTSCGADRQQQQDAPLQLLKTPPGFHSLEDHR</sequence>
<keyword evidence="3" id="KW-1185">Reference proteome</keyword>
<feature type="compositionally biased region" description="Polar residues" evidence="1">
    <location>
        <begin position="132"/>
        <end position="141"/>
    </location>
</feature>
<evidence type="ECO:0000313" key="3">
    <source>
        <dbReference type="Proteomes" id="UP001460270"/>
    </source>
</evidence>
<feature type="region of interest" description="Disordered" evidence="1">
    <location>
        <begin position="132"/>
        <end position="179"/>
    </location>
</feature>
<accession>A0AAW0MJU6</accession>
<proteinExistence type="predicted"/>
<comment type="caution">
    <text evidence="2">The sequence shown here is derived from an EMBL/GenBank/DDBJ whole genome shotgun (WGS) entry which is preliminary data.</text>
</comment>
<dbReference type="AlphaFoldDB" id="A0AAW0MJU6"/>
<reference evidence="3" key="1">
    <citation type="submission" date="2024-04" db="EMBL/GenBank/DDBJ databases">
        <title>Salinicola lusitanus LLJ914,a marine bacterium isolated from the Okinawa Trough.</title>
        <authorList>
            <person name="Li J."/>
        </authorList>
    </citation>
    <scope>NUCLEOTIDE SEQUENCE [LARGE SCALE GENOMIC DNA]</scope>
</reference>
<gene>
    <name evidence="2" type="ORF">WMY93_033728</name>
</gene>
<evidence type="ECO:0000313" key="2">
    <source>
        <dbReference type="EMBL" id="KAK7879556.1"/>
    </source>
</evidence>